<proteinExistence type="inferred from homology"/>
<name>A0A8C6RN46_NANGA</name>
<feature type="domain" description="PIH1D1/2/3 CS-like" evidence="3">
    <location>
        <begin position="120"/>
        <end position="213"/>
    </location>
</feature>
<dbReference type="KEGG" id="ngi:103750039"/>
<evidence type="ECO:0000256" key="1">
    <source>
        <dbReference type="ARBA" id="ARBA00008511"/>
    </source>
</evidence>
<dbReference type="GO" id="GO:0036158">
    <property type="term" value="P:outer dynein arm assembly"/>
    <property type="evidence" value="ECO:0007669"/>
    <property type="project" value="Ensembl"/>
</dbReference>
<dbReference type="GO" id="GO:0051087">
    <property type="term" value="F:protein-folding chaperone binding"/>
    <property type="evidence" value="ECO:0007669"/>
    <property type="project" value="InterPro"/>
</dbReference>
<dbReference type="GO" id="GO:0005802">
    <property type="term" value="C:trans-Golgi network"/>
    <property type="evidence" value="ECO:0007669"/>
    <property type="project" value="Ensembl"/>
</dbReference>
<protein>
    <recommendedName>
        <fullName evidence="3">PIH1D1/2/3 CS-like domain-containing protein</fullName>
    </recommendedName>
</protein>
<feature type="region of interest" description="Disordered" evidence="2">
    <location>
        <begin position="51"/>
        <end position="78"/>
    </location>
</feature>
<evidence type="ECO:0000313" key="5">
    <source>
        <dbReference type="Proteomes" id="UP000694381"/>
    </source>
</evidence>
<accession>A0A8C6RN46</accession>
<dbReference type="PANTHER" id="PTHR21083:SF0">
    <property type="entry name" value="DYNEIN AXONEMAL ASSEMBLY FACTOR 6"/>
    <property type="match status" value="1"/>
</dbReference>
<dbReference type="CTD" id="139212"/>
<dbReference type="OMA" id="ESMVVHK"/>
<reference evidence="4" key="1">
    <citation type="submission" date="2025-08" db="UniProtKB">
        <authorList>
            <consortium name="Ensembl"/>
        </authorList>
    </citation>
    <scope>IDENTIFICATION</scope>
</reference>
<dbReference type="Ensembl" id="ENSNGAT00000027211.1">
    <property type="protein sequence ID" value="ENSNGAP00000021531.1"/>
    <property type="gene ID" value="ENSNGAG00000020688.1"/>
</dbReference>
<dbReference type="GO" id="GO:0036159">
    <property type="term" value="P:inner dynein arm assembly"/>
    <property type="evidence" value="ECO:0007669"/>
    <property type="project" value="Ensembl"/>
</dbReference>
<sequence>MERENTEATSMEAENLEIENMDAEVKGPKNMEIETLSSVLALQALSSLLNPEEDDEFDSEQTQCSSSIGAMGPGNIGPPKAKEIKAVPTSSSDETENIWTPEEVPEGAEHDDMWDIRELPEYEIVFQQQVGTEDIYLGLTGKDPSTAYCQELLIKIKLPDTNLSDIQIDVQEMILDLRTPKKKLLLNLPQPVKCDSAKAFFTAESETLEVSITLQKEFTFI</sequence>
<evidence type="ECO:0000259" key="3">
    <source>
        <dbReference type="Pfam" id="PF18201"/>
    </source>
</evidence>
<dbReference type="GO" id="GO:0030317">
    <property type="term" value="P:flagellated sperm motility"/>
    <property type="evidence" value="ECO:0007669"/>
    <property type="project" value="Ensembl"/>
</dbReference>
<dbReference type="AlphaFoldDB" id="A0A8C6RN46"/>
<dbReference type="Proteomes" id="UP000694381">
    <property type="component" value="Unassembled WGS sequence"/>
</dbReference>
<keyword evidence="5" id="KW-1185">Reference proteome</keyword>
<dbReference type="GeneTree" id="ENSGT00390000015219"/>
<feature type="region of interest" description="Disordered" evidence="2">
    <location>
        <begin position="1"/>
        <end position="20"/>
    </location>
</feature>
<dbReference type="InterPro" id="IPR026697">
    <property type="entry name" value="DNAAF6"/>
</dbReference>
<dbReference type="Pfam" id="PF18201">
    <property type="entry name" value="PIH1_CS"/>
    <property type="match status" value="1"/>
</dbReference>
<comment type="similarity">
    <text evidence="1">Belongs to the PIH1 family.</text>
</comment>
<dbReference type="PANTHER" id="PTHR21083">
    <property type="entry name" value="TWISTER"/>
    <property type="match status" value="1"/>
</dbReference>
<dbReference type="OrthoDB" id="25887at2759"/>
<dbReference type="GeneID" id="103750039"/>
<evidence type="ECO:0000313" key="4">
    <source>
        <dbReference type="Ensembl" id="ENSNGAP00000021531.1"/>
    </source>
</evidence>
<reference evidence="4" key="2">
    <citation type="submission" date="2025-09" db="UniProtKB">
        <authorList>
            <consortium name="Ensembl"/>
        </authorList>
    </citation>
    <scope>IDENTIFICATION</scope>
</reference>
<dbReference type="GO" id="GO:0045505">
    <property type="term" value="F:dynein intermediate chain binding"/>
    <property type="evidence" value="ECO:0007669"/>
    <property type="project" value="Ensembl"/>
</dbReference>
<organism evidence="4 5">
    <name type="scientific">Nannospalax galili</name>
    <name type="common">Northern Israeli blind subterranean mole rat</name>
    <name type="synonym">Spalax galili</name>
    <dbReference type="NCBI Taxonomy" id="1026970"/>
    <lineage>
        <taxon>Eukaryota</taxon>
        <taxon>Metazoa</taxon>
        <taxon>Chordata</taxon>
        <taxon>Craniata</taxon>
        <taxon>Vertebrata</taxon>
        <taxon>Euteleostomi</taxon>
        <taxon>Mammalia</taxon>
        <taxon>Eutheria</taxon>
        <taxon>Euarchontoglires</taxon>
        <taxon>Glires</taxon>
        <taxon>Rodentia</taxon>
        <taxon>Myomorpha</taxon>
        <taxon>Muroidea</taxon>
        <taxon>Spalacidae</taxon>
        <taxon>Spalacinae</taxon>
        <taxon>Nannospalax</taxon>
    </lineage>
</organism>
<dbReference type="InterPro" id="IPR041442">
    <property type="entry name" value="PIH1D1/2/3_CS-like"/>
</dbReference>
<evidence type="ECO:0000256" key="2">
    <source>
        <dbReference type="SAM" id="MobiDB-lite"/>
    </source>
</evidence>
<gene>
    <name evidence="4" type="primary">Dnaaf6</name>
</gene>